<keyword evidence="4" id="KW-1185">Reference proteome</keyword>
<dbReference type="InterPro" id="IPR052557">
    <property type="entry name" value="CAP/Cytokinesis_protein"/>
</dbReference>
<dbReference type="GO" id="GO:0005737">
    <property type="term" value="C:cytoplasm"/>
    <property type="evidence" value="ECO:0007669"/>
    <property type="project" value="TreeGrafter"/>
</dbReference>
<feature type="domain" description="Transglutaminase-like" evidence="2">
    <location>
        <begin position="102"/>
        <end position="203"/>
    </location>
</feature>
<dbReference type="Proteomes" id="UP000004259">
    <property type="component" value="Unassembled WGS sequence"/>
</dbReference>
<dbReference type="Gene3D" id="3.10.620.30">
    <property type="match status" value="1"/>
</dbReference>
<reference evidence="3 4" key="1">
    <citation type="submission" date="2011-02" db="EMBL/GenBank/DDBJ databases">
        <authorList>
            <person name="Nelson K.E."/>
            <person name="Sutton G."/>
            <person name="Torralba M."/>
            <person name="Durkin S."/>
            <person name="Harkins D."/>
            <person name="Montgomery R."/>
            <person name="Ziemer C."/>
            <person name="Klaassens E."/>
            <person name="Ocuiv P."/>
            <person name="Morrison M."/>
        </authorList>
    </citation>
    <scope>NUCLEOTIDE SEQUENCE [LARGE SCALE GENOMIC DNA]</scope>
    <source>
        <strain evidence="3 4">8</strain>
    </source>
</reference>
<dbReference type="PANTHER" id="PTHR46333">
    <property type="entry name" value="CYTOKINESIS PROTEIN 3"/>
    <property type="match status" value="1"/>
</dbReference>
<dbReference type="InterPro" id="IPR002931">
    <property type="entry name" value="Transglutaminase-like"/>
</dbReference>
<evidence type="ECO:0000259" key="2">
    <source>
        <dbReference type="Pfam" id="PF01841"/>
    </source>
</evidence>
<evidence type="ECO:0000313" key="3">
    <source>
        <dbReference type="EMBL" id="EGC04601.1"/>
    </source>
</evidence>
<sequence length="349" mass="39111">MKRKILAAVAAAVVLAAGCSEVPEEKNSEKTDTNTSVAAEGETEETLSETENTSSAAEEVPEEEDDSLYDTTPISQAYLTGDSSALDEMQRDILKRAEEVIAQCVTDDMTDYEKELAIHDYIITNVTYDKGELSIFGEAGEHAADPYGALYDGQCICSGYTTTFQMFMDMLEIPCISMKAAADGGEDHAWNMAQINGHWYYVDVTWDDPVPDKDGRPIEHKYFNTSREVMQARHEWDSSTDPANDSVEDSYISHELAVVESPEDVLTLLESAIERGTGNVYFEVADPSAEGWYLEEADDVDKYIYPNAIHDDLSVVYNDFMREYKSHFVRWQRIEHDGKIIVAAYISKL</sequence>
<dbReference type="Pfam" id="PF01841">
    <property type="entry name" value="Transglut_core"/>
    <property type="match status" value="1"/>
</dbReference>
<dbReference type="EMBL" id="ADKM02000018">
    <property type="protein sequence ID" value="EGC04601.1"/>
    <property type="molecule type" value="Genomic_DNA"/>
</dbReference>
<dbReference type="PROSITE" id="PS51257">
    <property type="entry name" value="PROKAR_LIPOPROTEIN"/>
    <property type="match status" value="1"/>
</dbReference>
<dbReference type="InterPro" id="IPR038765">
    <property type="entry name" value="Papain-like_cys_pep_sf"/>
</dbReference>
<protein>
    <submittedName>
        <fullName evidence="3">Conserved domain protein</fullName>
    </submittedName>
</protein>
<evidence type="ECO:0000256" key="1">
    <source>
        <dbReference type="SAM" id="MobiDB-lite"/>
    </source>
</evidence>
<dbReference type="SUPFAM" id="SSF54001">
    <property type="entry name" value="Cysteine proteinases"/>
    <property type="match status" value="1"/>
</dbReference>
<feature type="compositionally biased region" description="Acidic residues" evidence="1">
    <location>
        <begin position="59"/>
        <end position="68"/>
    </location>
</feature>
<dbReference type="STRING" id="246199.CUS_7432"/>
<dbReference type="AlphaFoldDB" id="E9S856"/>
<dbReference type="PANTHER" id="PTHR46333:SF2">
    <property type="entry name" value="CYTOKINESIS PROTEIN 3"/>
    <property type="match status" value="1"/>
</dbReference>
<gene>
    <name evidence="3" type="ORF">CUS_7432</name>
</gene>
<feature type="compositionally biased region" description="Low complexity" evidence="1">
    <location>
        <begin position="49"/>
        <end position="58"/>
    </location>
</feature>
<proteinExistence type="predicted"/>
<organism evidence="3 4">
    <name type="scientific">Ruminococcus albus 8</name>
    <dbReference type="NCBI Taxonomy" id="246199"/>
    <lineage>
        <taxon>Bacteria</taxon>
        <taxon>Bacillati</taxon>
        <taxon>Bacillota</taxon>
        <taxon>Clostridia</taxon>
        <taxon>Eubacteriales</taxon>
        <taxon>Oscillospiraceae</taxon>
        <taxon>Ruminococcus</taxon>
    </lineage>
</organism>
<feature type="region of interest" description="Disordered" evidence="1">
    <location>
        <begin position="18"/>
        <end position="70"/>
    </location>
</feature>
<name>E9S856_RUMAL</name>
<accession>E9S856</accession>
<dbReference type="OrthoDB" id="9788327at2"/>
<feature type="compositionally biased region" description="Basic and acidic residues" evidence="1">
    <location>
        <begin position="23"/>
        <end position="32"/>
    </location>
</feature>
<comment type="caution">
    <text evidence="3">The sequence shown here is derived from an EMBL/GenBank/DDBJ whole genome shotgun (WGS) entry which is preliminary data.</text>
</comment>
<dbReference type="eggNOG" id="COG5279">
    <property type="taxonomic scope" value="Bacteria"/>
</dbReference>
<dbReference type="RefSeq" id="WP_002847050.1">
    <property type="nucleotide sequence ID" value="NZ_ADKM02000018.1"/>
</dbReference>
<evidence type="ECO:0000313" key="4">
    <source>
        <dbReference type="Proteomes" id="UP000004259"/>
    </source>
</evidence>